<protein>
    <submittedName>
        <fullName evidence="5">Glycoside hydrolase</fullName>
    </submittedName>
</protein>
<dbReference type="PANTHER" id="PTHR36306:SF1">
    <property type="entry name" value="ALPHA-AMYLASE-RELATED"/>
    <property type="match status" value="1"/>
</dbReference>
<accession>A0A933SES5</accession>
<evidence type="ECO:0000256" key="2">
    <source>
        <dbReference type="ARBA" id="ARBA00023277"/>
    </source>
</evidence>
<gene>
    <name evidence="5" type="ORF">HZA61_13000</name>
</gene>
<evidence type="ECO:0000313" key="6">
    <source>
        <dbReference type="Proteomes" id="UP000696931"/>
    </source>
</evidence>
<dbReference type="Proteomes" id="UP000696931">
    <property type="component" value="Unassembled WGS sequence"/>
</dbReference>
<dbReference type="AlphaFoldDB" id="A0A933SES5"/>
<dbReference type="SUPFAM" id="SSF88713">
    <property type="entry name" value="Glycoside hydrolase/deacetylase"/>
    <property type="match status" value="1"/>
</dbReference>
<dbReference type="InterPro" id="IPR027291">
    <property type="entry name" value="Glyco_hydro_38_N_sf"/>
</dbReference>
<comment type="similarity">
    <text evidence="1 3">Belongs to the glycosyl hydrolase 57 family.</text>
</comment>
<proteinExistence type="inferred from homology"/>
<evidence type="ECO:0000313" key="5">
    <source>
        <dbReference type="EMBL" id="MBI5170400.1"/>
    </source>
</evidence>
<feature type="domain" description="Glycoside hydrolase family 57 N-terminal" evidence="4">
    <location>
        <begin position="11"/>
        <end position="424"/>
    </location>
</feature>
<evidence type="ECO:0000256" key="1">
    <source>
        <dbReference type="ARBA" id="ARBA00006821"/>
    </source>
</evidence>
<dbReference type="GO" id="GO:0016787">
    <property type="term" value="F:hydrolase activity"/>
    <property type="evidence" value="ECO:0007669"/>
    <property type="project" value="UniProtKB-KW"/>
</dbReference>
<dbReference type="PANTHER" id="PTHR36306">
    <property type="entry name" value="ALPHA-AMYLASE-RELATED-RELATED"/>
    <property type="match status" value="1"/>
</dbReference>
<reference evidence="5" key="1">
    <citation type="submission" date="2020-07" db="EMBL/GenBank/DDBJ databases">
        <title>Huge and variable diversity of episymbiotic CPR bacteria and DPANN archaea in groundwater ecosystems.</title>
        <authorList>
            <person name="He C.Y."/>
            <person name="Keren R."/>
            <person name="Whittaker M."/>
            <person name="Farag I.F."/>
            <person name="Doudna J."/>
            <person name="Cate J.H.D."/>
            <person name="Banfield J.F."/>
        </authorList>
    </citation>
    <scope>NUCLEOTIDE SEQUENCE</scope>
    <source>
        <strain evidence="5">NC_groundwater_1813_Pr3_B-0.1um_71_17</strain>
    </source>
</reference>
<dbReference type="GO" id="GO:0005975">
    <property type="term" value="P:carbohydrate metabolic process"/>
    <property type="evidence" value="ECO:0007669"/>
    <property type="project" value="InterPro"/>
</dbReference>
<dbReference type="Gene3D" id="3.20.110.10">
    <property type="entry name" value="Glycoside hydrolase 38, N terminal domain"/>
    <property type="match status" value="1"/>
</dbReference>
<comment type="caution">
    <text evidence="5">The sequence shown here is derived from an EMBL/GenBank/DDBJ whole genome shotgun (WGS) entry which is preliminary data.</text>
</comment>
<evidence type="ECO:0000256" key="3">
    <source>
        <dbReference type="RuleBase" id="RU361196"/>
    </source>
</evidence>
<dbReference type="InterPro" id="IPR052046">
    <property type="entry name" value="GH57_Enzymes"/>
</dbReference>
<keyword evidence="2 3" id="KW-0119">Carbohydrate metabolism</keyword>
<name>A0A933SES5_UNCEI</name>
<dbReference type="Pfam" id="PF03065">
    <property type="entry name" value="Glyco_hydro_57"/>
    <property type="match status" value="1"/>
</dbReference>
<keyword evidence="5" id="KW-0378">Hydrolase</keyword>
<dbReference type="CDD" id="cd10796">
    <property type="entry name" value="GH57N_APU"/>
    <property type="match status" value="1"/>
</dbReference>
<evidence type="ECO:0000259" key="4">
    <source>
        <dbReference type="Pfam" id="PF03065"/>
    </source>
</evidence>
<dbReference type="EMBL" id="JACRIW010000091">
    <property type="protein sequence ID" value="MBI5170400.1"/>
    <property type="molecule type" value="Genomic_DNA"/>
</dbReference>
<dbReference type="InterPro" id="IPR004300">
    <property type="entry name" value="Glyco_hydro_57_N"/>
</dbReference>
<organism evidence="5 6">
    <name type="scientific">Eiseniibacteriota bacterium</name>
    <dbReference type="NCBI Taxonomy" id="2212470"/>
    <lineage>
        <taxon>Bacteria</taxon>
        <taxon>Candidatus Eiseniibacteriota</taxon>
    </lineage>
</organism>
<dbReference type="InterPro" id="IPR011330">
    <property type="entry name" value="Glyco_hydro/deAcase_b/a-brl"/>
</dbReference>
<sequence length="710" mass="77753">MSRVSPGVDLVFIWHHHQPDYRRPSDGRALLPWVRLHATKDYLDMALHLQRHAGVKATFNFAPSLLDQLEHARTGGADALFELLQRPPGSLSGEERAELQARSRMAPRWARERWPQYQALCEKLRAPAVANEAELLRLNCFFLLAWLDPLLMHESAAAAAEKAAIAGHAGLAEREALLALHAEILHRVLPAYRELAARGQIEITCSPAFHPILPLLVDVKTARRSRPDQPSPAEDFAAPEDAAWHIARGLEIAEEAFGARPLGMWPSEGSVSPEAAALLAGAGVRWVATDEMVLWRSLGEGSPRRERLYQPWRFATPKGDLAFFFRDHELSDRIGFVDSTGGAHDAAADFVRRVRHIGEQYAASGLPGRPVVSVVLDGENCWEHYAEDGMPFLSALYEALEAAGDIRTVTPSEVLDGGERPEEMHALHSGSWIDADFHIWAGHPEKNRAWDLLARTRHALVASGATRASHPGAWLSLSAAEGSDWFWWFGEDHYTADKALFDSLFRAHLQGVHEKAGLPVPGWLSLPVSGKAKSGDQHTPPTAYVRPVLDGRLSRYYEWHGAGLWKFGTGGGSMHRVTAPVASTLHYGFDEQFLYLRLDFAGEALPGADASIVIEVTAPVAARLRLVGLSPGAAALGREDGEPLPGATAVLDDVLEVGLPLAAFGGEPGQTLELMLHVERGAQRLESLPPGEPLRFTLPGPEWDAAHWSV</sequence>